<dbReference type="EC" id="2.7.13.3" evidence="2"/>
<evidence type="ECO:0000259" key="6">
    <source>
        <dbReference type="PROSITE" id="PS50109"/>
    </source>
</evidence>
<keyword evidence="3" id="KW-0597">Phosphoprotein</keyword>
<evidence type="ECO:0000256" key="4">
    <source>
        <dbReference type="ARBA" id="ARBA00022679"/>
    </source>
</evidence>
<proteinExistence type="predicted"/>
<dbReference type="GO" id="GO:0000155">
    <property type="term" value="F:phosphorelay sensor kinase activity"/>
    <property type="evidence" value="ECO:0007669"/>
    <property type="project" value="InterPro"/>
</dbReference>
<dbReference type="CDD" id="cd00082">
    <property type="entry name" value="HisKA"/>
    <property type="match status" value="1"/>
</dbReference>
<keyword evidence="8" id="KW-1185">Reference proteome</keyword>
<evidence type="ECO:0000256" key="5">
    <source>
        <dbReference type="ARBA" id="ARBA00022777"/>
    </source>
</evidence>
<dbReference type="Pfam" id="PF08448">
    <property type="entry name" value="PAS_4"/>
    <property type="match status" value="2"/>
</dbReference>
<comment type="caution">
    <text evidence="7">The sequence shown here is derived from an EMBL/GenBank/DDBJ whole genome shotgun (WGS) entry which is preliminary data.</text>
</comment>
<sequence length="526" mass="60044">MIRSYDWSATSLGTPDQWPQTLRTALGLVLSSRFPMFIWWGPEMIQFYNDAYRPSLGFSGKHPTAVGQRGEECWPEIWPVIKPIIDEVWAGNSNWSEDQLIPIYRNNMLEDVYWTFSYSPLKEDDGTVSGILVICQETTEKVKAKLQLEEADKKFRHIIRQAPAGIAVLKGADHIVETVNDKYIRLLCTTEEALVNQPLFDALPAMRETVEPLLTSVLKTGNPCYGPEFETPDGIFNFFYQPLLDADDRIEGVIVVSNDLTTEVKARRELRYTEALRNANHNLQRSNTELEQFAFVASHDMQEPLRKIRMFTAMLEKSLGEISEPSHKYLDKIGNAAGRMRKLIDDMLYYSRLTRPETTFRKVDLNELVSQVVNDFELLIQEKNAVIRCDTLPSIDANPLQISQLFSNLLSNSLKFNDGARPEIRIKATPVDAVQIPRLEGLHQQLSYYQLEFSDNGIGFDQQYAEQIFNIFQRLHSRQEYSGTGIGLALCKKIALHHQGNIFAHATEGQGATFHVYLPVRQPSLH</sequence>
<dbReference type="SUPFAM" id="SSF55785">
    <property type="entry name" value="PYP-like sensor domain (PAS domain)"/>
    <property type="match status" value="2"/>
</dbReference>
<dbReference type="SMART" id="SM00388">
    <property type="entry name" value="HisKA"/>
    <property type="match status" value="1"/>
</dbReference>
<dbReference type="Pfam" id="PF02518">
    <property type="entry name" value="HATPase_c"/>
    <property type="match status" value="1"/>
</dbReference>
<reference evidence="7 8" key="1">
    <citation type="submission" date="2019-07" db="EMBL/GenBank/DDBJ databases">
        <title>Whole genome shotgun sequence of Chitinophaga cymbidii NBRC 109752.</title>
        <authorList>
            <person name="Hosoyama A."/>
            <person name="Uohara A."/>
            <person name="Ohji S."/>
            <person name="Ichikawa N."/>
        </authorList>
    </citation>
    <scope>NUCLEOTIDE SEQUENCE [LARGE SCALE GENOMIC DNA]</scope>
    <source>
        <strain evidence="7 8">NBRC 109752</strain>
    </source>
</reference>
<dbReference type="SUPFAM" id="SSF55874">
    <property type="entry name" value="ATPase domain of HSP90 chaperone/DNA topoisomerase II/histidine kinase"/>
    <property type="match status" value="1"/>
</dbReference>
<organism evidence="7 8">
    <name type="scientific">Chitinophaga cymbidii</name>
    <dbReference type="NCBI Taxonomy" id="1096750"/>
    <lineage>
        <taxon>Bacteria</taxon>
        <taxon>Pseudomonadati</taxon>
        <taxon>Bacteroidota</taxon>
        <taxon>Chitinophagia</taxon>
        <taxon>Chitinophagales</taxon>
        <taxon>Chitinophagaceae</taxon>
        <taxon>Chitinophaga</taxon>
    </lineage>
</organism>
<evidence type="ECO:0000256" key="1">
    <source>
        <dbReference type="ARBA" id="ARBA00000085"/>
    </source>
</evidence>
<dbReference type="Proteomes" id="UP000321436">
    <property type="component" value="Unassembled WGS sequence"/>
</dbReference>
<dbReference type="Gene3D" id="1.10.287.130">
    <property type="match status" value="1"/>
</dbReference>
<evidence type="ECO:0000313" key="8">
    <source>
        <dbReference type="Proteomes" id="UP000321436"/>
    </source>
</evidence>
<dbReference type="RefSeq" id="WP_186830996.1">
    <property type="nucleotide sequence ID" value="NZ_BKAU01000001.1"/>
</dbReference>
<dbReference type="InterPro" id="IPR036097">
    <property type="entry name" value="HisK_dim/P_sf"/>
</dbReference>
<dbReference type="PROSITE" id="PS50109">
    <property type="entry name" value="HIS_KIN"/>
    <property type="match status" value="1"/>
</dbReference>
<dbReference type="SMART" id="SM00387">
    <property type="entry name" value="HATPase_c"/>
    <property type="match status" value="1"/>
</dbReference>
<dbReference type="InterPro" id="IPR003594">
    <property type="entry name" value="HATPase_dom"/>
</dbReference>
<dbReference type="InterPro" id="IPR004358">
    <property type="entry name" value="Sig_transdc_His_kin-like_C"/>
</dbReference>
<comment type="catalytic activity">
    <reaction evidence="1">
        <text>ATP + protein L-histidine = ADP + protein N-phospho-L-histidine.</text>
        <dbReference type="EC" id="2.7.13.3"/>
    </reaction>
</comment>
<keyword evidence="5" id="KW-0418">Kinase</keyword>
<dbReference type="CDD" id="cd00130">
    <property type="entry name" value="PAS"/>
    <property type="match status" value="1"/>
</dbReference>
<gene>
    <name evidence="7" type="ORF">CCY01nite_20480</name>
</gene>
<dbReference type="InterPro" id="IPR052162">
    <property type="entry name" value="Sensor_kinase/Photoreceptor"/>
</dbReference>
<accession>A0A512RJC2</accession>
<dbReference type="InterPro" id="IPR035965">
    <property type="entry name" value="PAS-like_dom_sf"/>
</dbReference>
<dbReference type="InterPro" id="IPR003661">
    <property type="entry name" value="HisK_dim/P_dom"/>
</dbReference>
<dbReference type="Pfam" id="PF00512">
    <property type="entry name" value="HisKA"/>
    <property type="match status" value="1"/>
</dbReference>
<dbReference type="InterPro" id="IPR013656">
    <property type="entry name" value="PAS_4"/>
</dbReference>
<dbReference type="InterPro" id="IPR036890">
    <property type="entry name" value="HATPase_C_sf"/>
</dbReference>
<keyword evidence="4" id="KW-0808">Transferase</keyword>
<dbReference type="PRINTS" id="PR00344">
    <property type="entry name" value="BCTRLSENSOR"/>
</dbReference>
<dbReference type="Gene3D" id="3.30.565.10">
    <property type="entry name" value="Histidine kinase-like ATPase, C-terminal domain"/>
    <property type="match status" value="1"/>
</dbReference>
<dbReference type="SUPFAM" id="SSF47384">
    <property type="entry name" value="Homodimeric domain of signal transducing histidine kinase"/>
    <property type="match status" value="1"/>
</dbReference>
<dbReference type="PANTHER" id="PTHR43304">
    <property type="entry name" value="PHYTOCHROME-LIKE PROTEIN CPH1"/>
    <property type="match status" value="1"/>
</dbReference>
<dbReference type="Gene3D" id="3.30.450.20">
    <property type="entry name" value="PAS domain"/>
    <property type="match status" value="2"/>
</dbReference>
<protein>
    <recommendedName>
        <fullName evidence="2">histidine kinase</fullName>
        <ecNumber evidence="2">2.7.13.3</ecNumber>
    </recommendedName>
</protein>
<evidence type="ECO:0000256" key="2">
    <source>
        <dbReference type="ARBA" id="ARBA00012438"/>
    </source>
</evidence>
<name>A0A512RJC2_9BACT</name>
<dbReference type="InterPro" id="IPR000014">
    <property type="entry name" value="PAS"/>
</dbReference>
<dbReference type="EMBL" id="BKAU01000001">
    <property type="protein sequence ID" value="GEP95788.1"/>
    <property type="molecule type" value="Genomic_DNA"/>
</dbReference>
<dbReference type="InterPro" id="IPR005467">
    <property type="entry name" value="His_kinase_dom"/>
</dbReference>
<dbReference type="AlphaFoldDB" id="A0A512RJC2"/>
<evidence type="ECO:0000256" key="3">
    <source>
        <dbReference type="ARBA" id="ARBA00022553"/>
    </source>
</evidence>
<evidence type="ECO:0000313" key="7">
    <source>
        <dbReference type="EMBL" id="GEP95788.1"/>
    </source>
</evidence>
<feature type="domain" description="Histidine kinase" evidence="6">
    <location>
        <begin position="296"/>
        <end position="522"/>
    </location>
</feature>
<dbReference type="PANTHER" id="PTHR43304:SF1">
    <property type="entry name" value="PAC DOMAIN-CONTAINING PROTEIN"/>
    <property type="match status" value="1"/>
</dbReference>